<evidence type="ECO:0000256" key="1">
    <source>
        <dbReference type="ARBA" id="ARBA00006382"/>
    </source>
</evidence>
<protein>
    <submittedName>
        <fullName evidence="6">Glu/Leu/Phe/Val dehydrogenase dimerization domain-containing protein</fullName>
    </submittedName>
</protein>
<dbReference type="Pfam" id="PF02812">
    <property type="entry name" value="ELFV_dehydrog_N"/>
    <property type="match status" value="1"/>
</dbReference>
<dbReference type="InterPro" id="IPR016211">
    <property type="entry name" value="Glu/Phe/Leu/Val/Trp_DH_bac/arc"/>
</dbReference>
<dbReference type="InterPro" id="IPR036291">
    <property type="entry name" value="NAD(P)-bd_dom_sf"/>
</dbReference>
<keyword evidence="2 4" id="KW-0560">Oxidoreductase</keyword>
<gene>
    <name evidence="6" type="ORF">ACFYTH_05575</name>
</gene>
<sequence>MSLEQALHWDGELTIIRHDPLTGASFIIRLDSTRMGPAAGGTRAATYPTLAAALNDAAALAQAMTLKMAVSNLPMGGGKSVIVLPAPRKSIPPESWARILQLHAENLEKLKGSYYTGPDVNTNSADMDTLSNTTKFVFGRSLERGGAGSSAYSTALGVFAAMQTTAEHRGLGSLENLTVLIQGLGAVGSALVELTEAAGARLLVSDVDPDRIASARSIGLECIPPEDVLKTSCDIFAPCAMGGVIDSAVASSLPAAAVVGAANNVLADDTAARVLRDRGVLYAPDFVANAGGAYHLVGREVLGWNQYTVAEHIKNTGSILSEVYAIASVDEVDTDTAARILARKRIASASTGQRGLERPRF</sequence>
<dbReference type="InterPro" id="IPR006096">
    <property type="entry name" value="Glu/Leu/Phe/Val/Trp_DH_C"/>
</dbReference>
<feature type="domain" description="Glutamate/phenylalanine/leucine/valine/L-tryptophan dehydrogenase C-terminal" evidence="5">
    <location>
        <begin position="146"/>
        <end position="354"/>
    </location>
</feature>
<dbReference type="PANTHER" id="PTHR42722">
    <property type="entry name" value="LEUCINE DEHYDROGENASE"/>
    <property type="match status" value="1"/>
</dbReference>
<name>A0ABW6NCU8_9NOCA</name>
<reference evidence="6 7" key="1">
    <citation type="submission" date="2024-10" db="EMBL/GenBank/DDBJ databases">
        <title>The Natural Products Discovery Center: Release of the First 8490 Sequenced Strains for Exploring Actinobacteria Biosynthetic Diversity.</title>
        <authorList>
            <person name="Kalkreuter E."/>
            <person name="Kautsar S.A."/>
            <person name="Yang D."/>
            <person name="Bader C.D."/>
            <person name="Teijaro C.N."/>
            <person name="Fluegel L."/>
            <person name="Davis C.M."/>
            <person name="Simpson J.R."/>
            <person name="Lauterbach L."/>
            <person name="Steele A.D."/>
            <person name="Gui C."/>
            <person name="Meng S."/>
            <person name="Li G."/>
            <person name="Viehrig K."/>
            <person name="Ye F."/>
            <person name="Su P."/>
            <person name="Kiefer A.F."/>
            <person name="Nichols A."/>
            <person name="Cepeda A.J."/>
            <person name="Yan W."/>
            <person name="Fan B."/>
            <person name="Jiang Y."/>
            <person name="Adhikari A."/>
            <person name="Zheng C.-J."/>
            <person name="Schuster L."/>
            <person name="Cowan T.M."/>
            <person name="Smanski M.J."/>
            <person name="Chevrette M.G."/>
            <person name="De Carvalho L.P.S."/>
            <person name="Shen B."/>
        </authorList>
    </citation>
    <scope>NUCLEOTIDE SEQUENCE [LARGE SCALE GENOMIC DNA]</scope>
    <source>
        <strain evidence="6 7">NPDC004550</strain>
    </source>
</reference>
<dbReference type="Gene3D" id="3.40.50.10860">
    <property type="entry name" value="Leucine Dehydrogenase, chain A, domain 1"/>
    <property type="match status" value="1"/>
</dbReference>
<evidence type="ECO:0000259" key="5">
    <source>
        <dbReference type="SMART" id="SM00839"/>
    </source>
</evidence>
<dbReference type="SUPFAM" id="SSF53223">
    <property type="entry name" value="Aminoacid dehydrogenase-like, N-terminal domain"/>
    <property type="match status" value="1"/>
</dbReference>
<accession>A0ABW6NCU8</accession>
<dbReference type="EMBL" id="JBIALX010000002">
    <property type="protein sequence ID" value="MFF0452824.1"/>
    <property type="molecule type" value="Genomic_DNA"/>
</dbReference>
<dbReference type="InterPro" id="IPR006095">
    <property type="entry name" value="Glu/Leu/Phe/Val/Trp_DH"/>
</dbReference>
<dbReference type="PANTHER" id="PTHR42722:SF1">
    <property type="entry name" value="VALINE DEHYDROGENASE"/>
    <property type="match status" value="1"/>
</dbReference>
<evidence type="ECO:0000256" key="2">
    <source>
        <dbReference type="ARBA" id="ARBA00023002"/>
    </source>
</evidence>
<evidence type="ECO:0000256" key="4">
    <source>
        <dbReference type="RuleBase" id="RU004417"/>
    </source>
</evidence>
<evidence type="ECO:0000313" key="7">
    <source>
        <dbReference type="Proteomes" id="UP001601521"/>
    </source>
</evidence>
<dbReference type="Proteomes" id="UP001601521">
    <property type="component" value="Unassembled WGS sequence"/>
</dbReference>
<comment type="similarity">
    <text evidence="1 4">Belongs to the Glu/Leu/Phe/Val dehydrogenases family.</text>
</comment>
<dbReference type="SUPFAM" id="SSF51735">
    <property type="entry name" value="NAD(P)-binding Rossmann-fold domains"/>
    <property type="match status" value="1"/>
</dbReference>
<evidence type="ECO:0000313" key="6">
    <source>
        <dbReference type="EMBL" id="MFF0452824.1"/>
    </source>
</evidence>
<dbReference type="PIRSF" id="PIRSF000188">
    <property type="entry name" value="Phe_leu_dh"/>
    <property type="match status" value="1"/>
</dbReference>
<dbReference type="InterPro" id="IPR006097">
    <property type="entry name" value="Glu/Leu/Phe/Val/Trp_DH_dimer"/>
</dbReference>
<dbReference type="RefSeq" id="WP_387249528.1">
    <property type="nucleotide sequence ID" value="NZ_JBIALX010000002.1"/>
</dbReference>
<dbReference type="Pfam" id="PF00208">
    <property type="entry name" value="ELFV_dehydrog"/>
    <property type="match status" value="2"/>
</dbReference>
<evidence type="ECO:0000256" key="3">
    <source>
        <dbReference type="ARBA" id="ARBA00023027"/>
    </source>
</evidence>
<dbReference type="SMART" id="SM00839">
    <property type="entry name" value="ELFV_dehydrog"/>
    <property type="match status" value="1"/>
</dbReference>
<proteinExistence type="inferred from homology"/>
<dbReference type="Gene3D" id="3.40.50.720">
    <property type="entry name" value="NAD(P)-binding Rossmann-like Domain"/>
    <property type="match status" value="1"/>
</dbReference>
<keyword evidence="7" id="KW-1185">Reference proteome</keyword>
<organism evidence="6 7">
    <name type="scientific">Nocardia africana</name>
    <dbReference type="NCBI Taxonomy" id="134964"/>
    <lineage>
        <taxon>Bacteria</taxon>
        <taxon>Bacillati</taxon>
        <taxon>Actinomycetota</taxon>
        <taxon>Actinomycetes</taxon>
        <taxon>Mycobacteriales</taxon>
        <taxon>Nocardiaceae</taxon>
        <taxon>Nocardia</taxon>
    </lineage>
</organism>
<dbReference type="InterPro" id="IPR046346">
    <property type="entry name" value="Aminoacid_DH-like_N_sf"/>
</dbReference>
<keyword evidence="3" id="KW-0520">NAD</keyword>
<comment type="caution">
    <text evidence="6">The sequence shown here is derived from an EMBL/GenBank/DDBJ whole genome shotgun (WGS) entry which is preliminary data.</text>
</comment>
<dbReference type="PRINTS" id="PR00082">
    <property type="entry name" value="GLFDHDRGNASE"/>
</dbReference>